<reference evidence="3" key="1">
    <citation type="submission" date="2018-06" db="EMBL/GenBank/DDBJ databases">
        <authorList>
            <person name="Zhirakovskaya E."/>
        </authorList>
    </citation>
    <scope>NUCLEOTIDE SEQUENCE</scope>
</reference>
<dbReference type="EMBL" id="UOFJ01000306">
    <property type="protein sequence ID" value="VAW68088.1"/>
    <property type="molecule type" value="Genomic_DNA"/>
</dbReference>
<sequence>MNDLPLHDIHLPAAVSGWPPAIGWWLLPVIICVLALIIFKLVQLKKRYKAPPAYKKIARNEMQRLEENFKANGNTLESLKAISALLRRIALSYLPRESVASLTGEQWIEQLNALCGETVFNAQLSDLLINAPYQQTLTEAHNESQYSELFEACKQWINLLPAHATTSAITSATTSPTTTATTSASKEAIN</sequence>
<evidence type="ECO:0000256" key="2">
    <source>
        <dbReference type="SAM" id="Phobius"/>
    </source>
</evidence>
<keyword evidence="2" id="KW-0812">Transmembrane</keyword>
<dbReference type="InterPro" id="IPR025489">
    <property type="entry name" value="DUF4381"/>
</dbReference>
<proteinExistence type="predicted"/>
<dbReference type="Pfam" id="PF14316">
    <property type="entry name" value="DUF4381"/>
    <property type="match status" value="1"/>
</dbReference>
<dbReference type="AlphaFoldDB" id="A0A3B0XID5"/>
<keyword evidence="2" id="KW-0472">Membrane</keyword>
<organism evidence="3">
    <name type="scientific">hydrothermal vent metagenome</name>
    <dbReference type="NCBI Taxonomy" id="652676"/>
    <lineage>
        <taxon>unclassified sequences</taxon>
        <taxon>metagenomes</taxon>
        <taxon>ecological metagenomes</taxon>
    </lineage>
</organism>
<evidence type="ECO:0008006" key="4">
    <source>
        <dbReference type="Google" id="ProtNLM"/>
    </source>
</evidence>
<accession>A0A3B0XID5</accession>
<keyword evidence="2" id="KW-1133">Transmembrane helix</keyword>
<evidence type="ECO:0000256" key="1">
    <source>
        <dbReference type="SAM" id="MobiDB-lite"/>
    </source>
</evidence>
<feature type="transmembrane region" description="Helical" evidence="2">
    <location>
        <begin position="22"/>
        <end position="42"/>
    </location>
</feature>
<evidence type="ECO:0000313" key="3">
    <source>
        <dbReference type="EMBL" id="VAW68088.1"/>
    </source>
</evidence>
<feature type="region of interest" description="Disordered" evidence="1">
    <location>
        <begin position="170"/>
        <end position="190"/>
    </location>
</feature>
<name>A0A3B0XID5_9ZZZZ</name>
<gene>
    <name evidence="3" type="ORF">MNBD_GAMMA10-1988</name>
</gene>
<protein>
    <recommendedName>
        <fullName evidence="4">DUF4381 domain-containing protein</fullName>
    </recommendedName>
</protein>